<proteinExistence type="predicted"/>
<comment type="caution">
    <text evidence="2">The sequence shown here is derived from an EMBL/GenBank/DDBJ whole genome shotgun (WGS) entry which is preliminary data.</text>
</comment>
<feature type="transmembrane region" description="Helical" evidence="1">
    <location>
        <begin position="77"/>
        <end position="95"/>
    </location>
</feature>
<feature type="transmembrane region" description="Helical" evidence="1">
    <location>
        <begin position="28"/>
        <end position="46"/>
    </location>
</feature>
<feature type="transmembrane region" description="Helical" evidence="1">
    <location>
        <begin position="53"/>
        <end position="71"/>
    </location>
</feature>
<protein>
    <submittedName>
        <fullName evidence="2">Uncharacterized protein</fullName>
    </submittedName>
</protein>
<keyword evidence="3" id="KW-1185">Reference proteome</keyword>
<dbReference type="Proteomes" id="UP000236569">
    <property type="component" value="Unassembled WGS sequence"/>
</dbReference>
<sequence>MRPALIFLLSAAALLVLTWLERRDPLDLIVVCAGLVGLGWLLRLQAGNPGQMRLAASALIALLAGVALFGVRAPLPALGFATVLVLTQMLLRWFLGSRS</sequence>
<evidence type="ECO:0000313" key="3">
    <source>
        <dbReference type="Proteomes" id="UP000236569"/>
    </source>
</evidence>
<evidence type="ECO:0000313" key="2">
    <source>
        <dbReference type="EMBL" id="GBF07480.1"/>
    </source>
</evidence>
<name>A0A2I9DA38_9DEIO</name>
<dbReference type="EMBL" id="BFAG01000014">
    <property type="protein sequence ID" value="GBF07480.1"/>
    <property type="molecule type" value="Genomic_DNA"/>
</dbReference>
<keyword evidence="1" id="KW-0812">Transmembrane</keyword>
<dbReference type="AlphaFoldDB" id="A0A2I9DA38"/>
<evidence type="ECO:0000256" key="1">
    <source>
        <dbReference type="SAM" id="Phobius"/>
    </source>
</evidence>
<dbReference type="RefSeq" id="WP_103130788.1">
    <property type="nucleotide sequence ID" value="NZ_BFAG01000014.1"/>
</dbReference>
<accession>A0A2I9DA38</accession>
<organism evidence="2 3">
    <name type="scientific">Deinococcus aerius</name>
    <dbReference type="NCBI Taxonomy" id="200253"/>
    <lineage>
        <taxon>Bacteria</taxon>
        <taxon>Thermotogati</taxon>
        <taxon>Deinococcota</taxon>
        <taxon>Deinococci</taxon>
        <taxon>Deinococcales</taxon>
        <taxon>Deinococcaceae</taxon>
        <taxon>Deinococcus</taxon>
    </lineage>
</organism>
<keyword evidence="1" id="KW-1133">Transmembrane helix</keyword>
<reference evidence="3" key="1">
    <citation type="submission" date="2018-01" db="EMBL/GenBank/DDBJ databases">
        <title>Draft Genome Sequence of the Radioresistant Bacterium Deinococcus aerius TR0125, Isolated from the Higher Atmosphere above Japan.</title>
        <authorList>
            <person name="Satoh K."/>
            <person name="Arai H."/>
            <person name="Sanzen T."/>
            <person name="Kawaguchi Y."/>
            <person name="Hayashi H."/>
            <person name="Yokobori S."/>
            <person name="Yamagishi A."/>
            <person name="Oono Y."/>
            <person name="Narumi I."/>
        </authorList>
    </citation>
    <scope>NUCLEOTIDE SEQUENCE [LARGE SCALE GENOMIC DNA]</scope>
    <source>
        <strain evidence="3">TR0125</strain>
    </source>
</reference>
<keyword evidence="1" id="KW-0472">Membrane</keyword>
<gene>
    <name evidence="2" type="ORF">DAERI_140141</name>
</gene>